<dbReference type="Proteomes" id="UP000604083">
    <property type="component" value="Unassembled WGS sequence"/>
</dbReference>
<dbReference type="InterPro" id="IPR027417">
    <property type="entry name" value="P-loop_NTPase"/>
</dbReference>
<comment type="caution">
    <text evidence="2">The sequence shown here is derived from an EMBL/GenBank/DDBJ whole genome shotgun (WGS) entry which is preliminary data.</text>
</comment>
<dbReference type="GO" id="GO:0008146">
    <property type="term" value="F:sulfotransferase activity"/>
    <property type="evidence" value="ECO:0007669"/>
    <property type="project" value="InterPro"/>
</dbReference>
<dbReference type="Gene3D" id="3.40.50.300">
    <property type="entry name" value="P-loop containing nucleotide triphosphate hydrolases"/>
    <property type="match status" value="1"/>
</dbReference>
<sequence length="292" mass="34302">MRNKIKQALIKGSPRLYTQVSRAVAYCDYRAETRLIKGRSANDSGPNSILYFTYYRCGSQVFKKVLQRLFRQQEKSLSWIDFEAYLMHREPEKGNIEDRIGEFLPAFRKTGYFYGPHYHPVRELIGGSEIRSFCLLRDPRDVLVSHYYSLGFAHTVTNMKAVERRKEVASMSVDEFVLHPHFLGEIKDRYRVYLDEFYQYGESERFFRYEDMTRNMGGFLAAFASSCQLDVSLEDIEKVCQGVITESVKENKISHRRSGKWGQFRSKLEPETLERLEEELGDLLEPWRDLSS</sequence>
<dbReference type="RefSeq" id="WP_200390858.1">
    <property type="nucleotide sequence ID" value="NZ_JAENIO010000008.1"/>
</dbReference>
<evidence type="ECO:0000313" key="3">
    <source>
        <dbReference type="Proteomes" id="UP000604083"/>
    </source>
</evidence>
<evidence type="ECO:0000259" key="1">
    <source>
        <dbReference type="Pfam" id="PF00685"/>
    </source>
</evidence>
<proteinExistence type="predicted"/>
<reference evidence="2" key="1">
    <citation type="submission" date="2021-01" db="EMBL/GenBank/DDBJ databases">
        <title>Modified the classification status of verrucomicrobia.</title>
        <authorList>
            <person name="Feng X."/>
        </authorList>
    </citation>
    <scope>NUCLEOTIDE SEQUENCE</scope>
    <source>
        <strain evidence="2">KCTC 12986</strain>
    </source>
</reference>
<protein>
    <submittedName>
        <fullName evidence="2">Sulfotransferase domain-containing protein</fullName>
    </submittedName>
</protein>
<feature type="domain" description="Sulfotransferase" evidence="1">
    <location>
        <begin position="117"/>
        <end position="278"/>
    </location>
</feature>
<organism evidence="2 3">
    <name type="scientific">Roseibacillus ishigakijimensis</name>
    <dbReference type="NCBI Taxonomy" id="454146"/>
    <lineage>
        <taxon>Bacteria</taxon>
        <taxon>Pseudomonadati</taxon>
        <taxon>Verrucomicrobiota</taxon>
        <taxon>Verrucomicrobiia</taxon>
        <taxon>Verrucomicrobiales</taxon>
        <taxon>Verrucomicrobiaceae</taxon>
        <taxon>Roseibacillus</taxon>
    </lineage>
</organism>
<gene>
    <name evidence="2" type="ORF">JIN78_05055</name>
</gene>
<keyword evidence="3" id="KW-1185">Reference proteome</keyword>
<dbReference type="AlphaFoldDB" id="A0A934RQX2"/>
<evidence type="ECO:0000313" key="2">
    <source>
        <dbReference type="EMBL" id="MBK1833424.1"/>
    </source>
</evidence>
<dbReference type="InterPro" id="IPR000863">
    <property type="entry name" value="Sulfotransferase_dom"/>
</dbReference>
<dbReference type="EMBL" id="JAENIO010000008">
    <property type="protein sequence ID" value="MBK1833424.1"/>
    <property type="molecule type" value="Genomic_DNA"/>
</dbReference>
<name>A0A934RQX2_9BACT</name>
<dbReference type="SUPFAM" id="SSF52540">
    <property type="entry name" value="P-loop containing nucleoside triphosphate hydrolases"/>
    <property type="match status" value="1"/>
</dbReference>
<accession>A0A934RQX2</accession>
<dbReference type="Pfam" id="PF00685">
    <property type="entry name" value="Sulfotransfer_1"/>
    <property type="match status" value="1"/>
</dbReference>